<keyword evidence="5" id="KW-1185">Reference proteome</keyword>
<keyword evidence="2" id="KW-0560">Oxidoreductase</keyword>
<dbReference type="InterPro" id="IPR036291">
    <property type="entry name" value="NAD(P)-bd_dom_sf"/>
</dbReference>
<dbReference type="FunFam" id="3.40.50.720:FF:000084">
    <property type="entry name" value="Short-chain dehydrogenase reductase"/>
    <property type="match status" value="1"/>
</dbReference>
<dbReference type="PANTHER" id="PTHR42760:SF133">
    <property type="entry name" value="3-OXOACYL-[ACYL-CARRIER-PROTEIN] REDUCTASE"/>
    <property type="match status" value="1"/>
</dbReference>
<dbReference type="Pfam" id="PF00106">
    <property type="entry name" value="adh_short"/>
    <property type="match status" value="1"/>
</dbReference>
<comment type="similarity">
    <text evidence="1 3">Belongs to the short-chain dehydrogenases/reductases (SDR) family.</text>
</comment>
<dbReference type="PRINTS" id="PR00080">
    <property type="entry name" value="SDRFAMILY"/>
</dbReference>
<evidence type="ECO:0000313" key="4">
    <source>
        <dbReference type="EMBL" id="SDN87125.1"/>
    </source>
</evidence>
<dbReference type="PANTHER" id="PTHR42760">
    <property type="entry name" value="SHORT-CHAIN DEHYDROGENASES/REDUCTASES FAMILY MEMBER"/>
    <property type="match status" value="1"/>
</dbReference>
<dbReference type="OrthoDB" id="9805904at2"/>
<dbReference type="AlphaFoldDB" id="A0A1H0EXQ0"/>
<evidence type="ECO:0000256" key="2">
    <source>
        <dbReference type="ARBA" id="ARBA00023002"/>
    </source>
</evidence>
<dbReference type="InterPro" id="IPR020904">
    <property type="entry name" value="Sc_DH/Rdtase_CS"/>
</dbReference>
<dbReference type="GO" id="GO:0048038">
    <property type="term" value="F:quinone binding"/>
    <property type="evidence" value="ECO:0007669"/>
    <property type="project" value="TreeGrafter"/>
</dbReference>
<dbReference type="InterPro" id="IPR002347">
    <property type="entry name" value="SDR_fam"/>
</dbReference>
<protein>
    <submittedName>
        <fullName evidence="4">3-oxoacyl-[acyl-carrier protein] reductase</fullName>
    </submittedName>
</protein>
<evidence type="ECO:0000256" key="3">
    <source>
        <dbReference type="RuleBase" id="RU000363"/>
    </source>
</evidence>
<accession>A0A1H0EXQ0</accession>
<dbReference type="Proteomes" id="UP000198778">
    <property type="component" value="Unassembled WGS sequence"/>
</dbReference>
<proteinExistence type="inferred from homology"/>
<dbReference type="STRING" id="745820.SAMN04488053_104111"/>
<name>A0A1H0EXQ0_9BACI</name>
<dbReference type="PROSITE" id="PS00061">
    <property type="entry name" value="ADH_SHORT"/>
    <property type="match status" value="1"/>
</dbReference>
<dbReference type="EMBL" id="FNIL01000004">
    <property type="protein sequence ID" value="SDN87125.1"/>
    <property type="molecule type" value="Genomic_DNA"/>
</dbReference>
<dbReference type="RefSeq" id="WP_090842547.1">
    <property type="nucleotide sequence ID" value="NZ_FNIL01000004.1"/>
</dbReference>
<gene>
    <name evidence="4" type="ORF">SAMN04488053_104111</name>
</gene>
<dbReference type="GO" id="GO:0016616">
    <property type="term" value="F:oxidoreductase activity, acting on the CH-OH group of donors, NAD or NADP as acceptor"/>
    <property type="evidence" value="ECO:0007669"/>
    <property type="project" value="TreeGrafter"/>
</dbReference>
<evidence type="ECO:0000313" key="5">
    <source>
        <dbReference type="Proteomes" id="UP000198778"/>
    </source>
</evidence>
<sequence length="252" mass="27051">MNKEPLLENKTAIVTGASRGIGRAIAVTLANHGASVIINGRDADTLNEVAKEIEETGSKCFIVTGDAADPKTAKKVIQCTLDTFQKIDILVNNAGINMRSSTLDMSIAEWKKVIDINLNASLYFCQAALPHMVKAQSGKIINMSSKASKTPHQNASPAYGASKAAINYLTMHLANEFAQDNIYVNGVCPGPVETEMTQQWTEEYRARALAGIPLNRLGTPQNIADSVLYLASSLSDFVTGETININGGSFMN</sequence>
<organism evidence="4 5">
    <name type="scientific">Alkalicoccus daliensis</name>
    <dbReference type="NCBI Taxonomy" id="745820"/>
    <lineage>
        <taxon>Bacteria</taxon>
        <taxon>Bacillati</taxon>
        <taxon>Bacillota</taxon>
        <taxon>Bacilli</taxon>
        <taxon>Bacillales</taxon>
        <taxon>Bacillaceae</taxon>
        <taxon>Alkalicoccus</taxon>
    </lineage>
</organism>
<dbReference type="Gene3D" id="3.40.50.720">
    <property type="entry name" value="NAD(P)-binding Rossmann-like Domain"/>
    <property type="match status" value="1"/>
</dbReference>
<dbReference type="GO" id="GO:0008206">
    <property type="term" value="P:bile acid metabolic process"/>
    <property type="evidence" value="ECO:0007669"/>
    <property type="project" value="UniProtKB-ARBA"/>
</dbReference>
<dbReference type="GO" id="GO:0006633">
    <property type="term" value="P:fatty acid biosynthetic process"/>
    <property type="evidence" value="ECO:0007669"/>
    <property type="project" value="TreeGrafter"/>
</dbReference>
<reference evidence="5" key="1">
    <citation type="submission" date="2016-10" db="EMBL/GenBank/DDBJ databases">
        <authorList>
            <person name="Varghese N."/>
            <person name="Submissions S."/>
        </authorList>
    </citation>
    <scope>NUCLEOTIDE SEQUENCE [LARGE SCALE GENOMIC DNA]</scope>
    <source>
        <strain evidence="5">CGMCC 1.10369</strain>
    </source>
</reference>
<evidence type="ECO:0000256" key="1">
    <source>
        <dbReference type="ARBA" id="ARBA00006484"/>
    </source>
</evidence>
<dbReference type="PRINTS" id="PR00081">
    <property type="entry name" value="GDHRDH"/>
</dbReference>
<dbReference type="NCBIfam" id="NF005559">
    <property type="entry name" value="PRK07231.1"/>
    <property type="match status" value="1"/>
</dbReference>
<dbReference type="SUPFAM" id="SSF51735">
    <property type="entry name" value="NAD(P)-binding Rossmann-fold domains"/>
    <property type="match status" value="1"/>
</dbReference>
<dbReference type="CDD" id="cd05233">
    <property type="entry name" value="SDR_c"/>
    <property type="match status" value="1"/>
</dbReference>